<accession>A0A9P8YCH3</accession>
<dbReference type="Proteomes" id="UP000756346">
    <property type="component" value="Unassembled WGS sequence"/>
</dbReference>
<feature type="domain" description="Lipoyl-binding" evidence="5">
    <location>
        <begin position="66"/>
        <end position="152"/>
    </location>
</feature>
<dbReference type="Gene3D" id="2.40.50.100">
    <property type="match status" value="1"/>
</dbReference>
<dbReference type="GO" id="GO:0005960">
    <property type="term" value="C:glycine cleavage complex"/>
    <property type="evidence" value="ECO:0007669"/>
    <property type="project" value="UniProtKB-UniRule"/>
</dbReference>
<comment type="subunit">
    <text evidence="4">The glycine cleavage system is composed of four proteins: P, T, L and H.</text>
</comment>
<dbReference type="InterPro" id="IPR002930">
    <property type="entry name" value="GCV_H"/>
</dbReference>
<keyword evidence="4" id="KW-0496">Mitochondrion</keyword>
<evidence type="ECO:0000313" key="7">
    <source>
        <dbReference type="Proteomes" id="UP000756346"/>
    </source>
</evidence>
<evidence type="ECO:0000313" key="6">
    <source>
        <dbReference type="EMBL" id="KAH7033563.1"/>
    </source>
</evidence>
<evidence type="ECO:0000256" key="3">
    <source>
        <dbReference type="PIRSR" id="PIRSR617453-50"/>
    </source>
</evidence>
<evidence type="ECO:0000259" key="5">
    <source>
        <dbReference type="PROSITE" id="PS50968"/>
    </source>
</evidence>
<dbReference type="OrthoDB" id="10264154at2759"/>
<dbReference type="GeneID" id="70183288"/>
<sequence length="179" mass="19074">MASIARCLRAARPSTLARLSQTAPATARSAWQQPATIRAFSGSSIREIRKYTREHEWIDLSADKKTGVIGISEFAAEELGDVVYVELPEEGRVVAAGDAVGAVESVKSAADINSPISATVTDVNKLLEEKPGTINQVPEDDSHGGGWICKVEVGEQGAADFEKLMDAEAYKAYVSDAGH</sequence>
<evidence type="ECO:0000256" key="1">
    <source>
        <dbReference type="ARBA" id="ARBA00009249"/>
    </source>
</evidence>
<dbReference type="InterPro" id="IPR000089">
    <property type="entry name" value="Biotin_lipoyl"/>
</dbReference>
<name>A0A9P8YCH3_9PEZI</name>
<dbReference type="PANTHER" id="PTHR11715">
    <property type="entry name" value="GLYCINE CLEAVAGE SYSTEM H PROTEIN"/>
    <property type="match status" value="1"/>
</dbReference>
<dbReference type="GO" id="GO:0005739">
    <property type="term" value="C:mitochondrion"/>
    <property type="evidence" value="ECO:0007669"/>
    <property type="project" value="UniProtKB-SubCell"/>
</dbReference>
<dbReference type="NCBIfam" id="NF002270">
    <property type="entry name" value="PRK01202.1"/>
    <property type="match status" value="1"/>
</dbReference>
<feature type="modified residue" description="N6-lipoyllysine" evidence="3">
    <location>
        <position position="107"/>
    </location>
</feature>
<organism evidence="6 7">
    <name type="scientific">Microdochium trichocladiopsis</name>
    <dbReference type="NCBI Taxonomy" id="1682393"/>
    <lineage>
        <taxon>Eukaryota</taxon>
        <taxon>Fungi</taxon>
        <taxon>Dikarya</taxon>
        <taxon>Ascomycota</taxon>
        <taxon>Pezizomycotina</taxon>
        <taxon>Sordariomycetes</taxon>
        <taxon>Xylariomycetidae</taxon>
        <taxon>Xylariales</taxon>
        <taxon>Microdochiaceae</taxon>
        <taxon>Microdochium</taxon>
    </lineage>
</organism>
<dbReference type="RefSeq" id="XP_046014395.1">
    <property type="nucleotide sequence ID" value="XM_046153742.1"/>
</dbReference>
<dbReference type="EMBL" id="JAGTJQ010000004">
    <property type="protein sequence ID" value="KAH7033563.1"/>
    <property type="molecule type" value="Genomic_DNA"/>
</dbReference>
<keyword evidence="7" id="KW-1185">Reference proteome</keyword>
<dbReference type="InterPro" id="IPR011053">
    <property type="entry name" value="Single_hybrid_motif"/>
</dbReference>
<dbReference type="InterPro" id="IPR017453">
    <property type="entry name" value="GCV_H_sub"/>
</dbReference>
<comment type="subcellular location">
    <subcellularLocation>
        <location evidence="4">Mitochondrion</location>
    </subcellularLocation>
</comment>
<comment type="caution">
    <text evidence="6">The sequence shown here is derived from an EMBL/GenBank/DDBJ whole genome shotgun (WGS) entry which is preliminary data.</text>
</comment>
<dbReference type="Pfam" id="PF01597">
    <property type="entry name" value="GCV_H"/>
    <property type="match status" value="1"/>
</dbReference>
<dbReference type="GO" id="GO:0009249">
    <property type="term" value="P:protein lipoylation"/>
    <property type="evidence" value="ECO:0007669"/>
    <property type="project" value="TreeGrafter"/>
</dbReference>
<reference evidence="6" key="1">
    <citation type="journal article" date="2021" name="Nat. Commun.">
        <title>Genetic determinants of endophytism in the Arabidopsis root mycobiome.</title>
        <authorList>
            <person name="Mesny F."/>
            <person name="Miyauchi S."/>
            <person name="Thiergart T."/>
            <person name="Pickel B."/>
            <person name="Atanasova L."/>
            <person name="Karlsson M."/>
            <person name="Huettel B."/>
            <person name="Barry K.W."/>
            <person name="Haridas S."/>
            <person name="Chen C."/>
            <person name="Bauer D."/>
            <person name="Andreopoulos W."/>
            <person name="Pangilinan J."/>
            <person name="LaButti K."/>
            <person name="Riley R."/>
            <person name="Lipzen A."/>
            <person name="Clum A."/>
            <person name="Drula E."/>
            <person name="Henrissat B."/>
            <person name="Kohler A."/>
            <person name="Grigoriev I.V."/>
            <person name="Martin F.M."/>
            <person name="Hacquard S."/>
        </authorList>
    </citation>
    <scope>NUCLEOTIDE SEQUENCE</scope>
    <source>
        <strain evidence="6">MPI-CAGE-CH-0230</strain>
    </source>
</reference>
<proteinExistence type="inferred from homology"/>
<dbReference type="HAMAP" id="MF_00272">
    <property type="entry name" value="GcvH"/>
    <property type="match status" value="1"/>
</dbReference>
<comment type="cofactor">
    <cofactor evidence="4">
        <name>(R)-lipoate</name>
        <dbReference type="ChEBI" id="CHEBI:83088"/>
    </cofactor>
    <text evidence="4">Binds 1 lipoyl cofactor covalently.</text>
</comment>
<dbReference type="CDD" id="cd06848">
    <property type="entry name" value="GCS_H"/>
    <property type="match status" value="1"/>
</dbReference>
<dbReference type="GO" id="GO:0019464">
    <property type="term" value="P:glycine decarboxylation via glycine cleavage system"/>
    <property type="evidence" value="ECO:0007669"/>
    <property type="project" value="UniProtKB-UniRule"/>
</dbReference>
<dbReference type="AlphaFoldDB" id="A0A9P8YCH3"/>
<gene>
    <name evidence="6" type="ORF">B0I36DRAFT_321682</name>
</gene>
<comment type="function">
    <text evidence="4">The H protein shuttles the methylamine group of glycine from the P protein to the T protein.</text>
</comment>
<comment type="similarity">
    <text evidence="1 4">Belongs to the GcvH family.</text>
</comment>
<dbReference type="NCBIfam" id="TIGR00527">
    <property type="entry name" value="gcvH"/>
    <property type="match status" value="1"/>
</dbReference>
<keyword evidence="2 3" id="KW-0450">Lipoyl</keyword>
<dbReference type="SUPFAM" id="SSF51230">
    <property type="entry name" value="Single hybrid motif"/>
    <property type="match status" value="1"/>
</dbReference>
<evidence type="ECO:0000256" key="4">
    <source>
        <dbReference type="RuleBase" id="RU364055"/>
    </source>
</evidence>
<dbReference type="PANTHER" id="PTHR11715:SF3">
    <property type="entry name" value="GLYCINE CLEAVAGE SYSTEM H PROTEIN-RELATED"/>
    <property type="match status" value="1"/>
</dbReference>
<protein>
    <recommendedName>
        <fullName evidence="4">Glycine cleavage system H protein</fullName>
    </recommendedName>
</protein>
<evidence type="ECO:0000256" key="2">
    <source>
        <dbReference type="ARBA" id="ARBA00022823"/>
    </source>
</evidence>
<keyword evidence="4" id="KW-0809">Transit peptide</keyword>
<dbReference type="InterPro" id="IPR033753">
    <property type="entry name" value="GCV_H/Fam206"/>
</dbReference>
<dbReference type="PROSITE" id="PS50968">
    <property type="entry name" value="BIOTINYL_LIPOYL"/>
    <property type="match status" value="1"/>
</dbReference>